<feature type="domain" description="O-acyltransferase WSD1 C-terminal" evidence="13">
    <location>
        <begin position="298"/>
        <end position="442"/>
    </location>
</feature>
<keyword evidence="6 11" id="KW-0808">Transferase</keyword>
<dbReference type="Pfam" id="PF06974">
    <property type="entry name" value="WS_DGAT_C"/>
    <property type="match status" value="1"/>
</dbReference>
<dbReference type="PANTHER" id="PTHR31650">
    <property type="entry name" value="O-ACYLTRANSFERASE (WSD1-LIKE) FAMILY PROTEIN"/>
    <property type="match status" value="1"/>
</dbReference>
<comment type="pathway">
    <text evidence="1 11">Glycerolipid metabolism; triacylglycerol biosynthesis.</text>
</comment>
<evidence type="ECO:0000256" key="1">
    <source>
        <dbReference type="ARBA" id="ARBA00004771"/>
    </source>
</evidence>
<evidence type="ECO:0000259" key="12">
    <source>
        <dbReference type="Pfam" id="PF03007"/>
    </source>
</evidence>
<dbReference type="InterPro" id="IPR009721">
    <property type="entry name" value="O-acyltransferase_WSD1_C"/>
</dbReference>
<dbReference type="EC" id="2.3.1.20" evidence="4 11"/>
<name>A0ABR7KZK2_9PSEU</name>
<protein>
    <recommendedName>
        <fullName evidence="4 11">Diacylglycerol O-acyltransferase</fullName>
        <ecNumber evidence="4 11">2.3.1.20</ecNumber>
    </recommendedName>
</protein>
<evidence type="ECO:0000256" key="10">
    <source>
        <dbReference type="ARBA" id="ARBA00048109"/>
    </source>
</evidence>
<keyword evidence="7 11" id="KW-0319">Glycerol metabolism</keyword>
<evidence type="ECO:0000256" key="9">
    <source>
        <dbReference type="ARBA" id="ARBA00023315"/>
    </source>
</evidence>
<dbReference type="Gene3D" id="3.30.559.10">
    <property type="entry name" value="Chloramphenicol acetyltransferase-like domain"/>
    <property type="match status" value="1"/>
</dbReference>
<dbReference type="InterPro" id="IPR045034">
    <property type="entry name" value="O-acyltransferase_WSD1-like"/>
</dbReference>
<evidence type="ECO:0000256" key="8">
    <source>
        <dbReference type="ARBA" id="ARBA00023098"/>
    </source>
</evidence>
<dbReference type="RefSeq" id="WP_187217917.1">
    <property type="nucleotide sequence ID" value="NZ_JABVED010000001.1"/>
</dbReference>
<evidence type="ECO:0000313" key="15">
    <source>
        <dbReference type="Proteomes" id="UP000734823"/>
    </source>
</evidence>
<comment type="caution">
    <text evidence="14">The sequence shown here is derived from an EMBL/GenBank/DDBJ whole genome shotgun (WGS) entry which is preliminary data.</text>
</comment>
<evidence type="ECO:0000259" key="13">
    <source>
        <dbReference type="Pfam" id="PF06974"/>
    </source>
</evidence>
<keyword evidence="15" id="KW-1185">Reference proteome</keyword>
<comment type="pathway">
    <text evidence="2">Lipid metabolism.</text>
</comment>
<dbReference type="Pfam" id="PF03007">
    <property type="entry name" value="WS_DGAT_cat"/>
    <property type="match status" value="1"/>
</dbReference>
<dbReference type="EMBL" id="JABVED010000001">
    <property type="protein sequence ID" value="MBC6445863.1"/>
    <property type="molecule type" value="Genomic_DNA"/>
</dbReference>
<evidence type="ECO:0000256" key="2">
    <source>
        <dbReference type="ARBA" id="ARBA00005189"/>
    </source>
</evidence>
<dbReference type="InterPro" id="IPR014292">
    <property type="entry name" value="Acyl_transf_WS/DGAT"/>
</dbReference>
<dbReference type="InterPro" id="IPR023213">
    <property type="entry name" value="CAT-like_dom_sf"/>
</dbReference>
<proteinExistence type="inferred from homology"/>
<gene>
    <name evidence="14" type="ORF">GPZ80_01595</name>
</gene>
<dbReference type="NCBIfam" id="TIGR02946">
    <property type="entry name" value="acyl_WS_DGAT"/>
    <property type="match status" value="1"/>
</dbReference>
<dbReference type="InterPro" id="IPR004255">
    <property type="entry name" value="O-acyltransferase_WSD1_N"/>
</dbReference>
<reference evidence="14 15" key="1">
    <citation type="submission" date="2020-06" db="EMBL/GenBank/DDBJ databases">
        <title>Actinokineospora xiongansis sp. nov., isolated from soil of Baiyangdian.</title>
        <authorList>
            <person name="Zhang X."/>
        </authorList>
    </citation>
    <scope>NUCLEOTIDE SEQUENCE [LARGE SCALE GENOMIC DNA]</scope>
    <source>
        <strain evidence="14 15">HBU206404</strain>
    </source>
</reference>
<keyword evidence="5 11" id="KW-0444">Lipid biosynthesis</keyword>
<keyword evidence="8 11" id="KW-0443">Lipid metabolism</keyword>
<keyword evidence="9 11" id="KW-0012">Acyltransferase</keyword>
<feature type="domain" description="O-acyltransferase WSD1-like N-terminal" evidence="12">
    <location>
        <begin position="4"/>
        <end position="256"/>
    </location>
</feature>
<sequence length="459" mass="48476">MEQLSPLDAAFLDVEDADPHAALAIGSVAVFAGPTPDPAAARAAILAAMRTVPHTTQKVRRTPLDLTAPVWVDDPDFDPDNHLRRTALPAPGDDAELCELVGRVMSSRMDRDHPLWESWVIEGLAGNRWALLTKVHHSVADGVSGSHLYETALGDRPPTVPASSHCGPLRLLLRAVDPRKPIGVLCGAARSPVRAGRRVIAAARGLVSLAAVALPADPSPLTGPLGSRRGYGVARASLPQVAEIGRHFGATVNDVVLTAVSAALRELLLSRGQAPSARAVRTLVPVSTRAAGEDTLDNRISLLLPLLPVDIADPVEALHAVRARLGSAKRSDQTHAGTAVTDLAAYGPFAPISAAIRIAARLPQRNIITVTTNVPGPRNPLSFLGSELVELMPYVPLALRLRTGVAVLSYRDRLVFGVTTDAHSVPEVDLLTRTIERTIAELAASTRPLGIPFSAKESG</sequence>
<evidence type="ECO:0000256" key="5">
    <source>
        <dbReference type="ARBA" id="ARBA00022516"/>
    </source>
</evidence>
<evidence type="ECO:0000256" key="11">
    <source>
        <dbReference type="RuleBase" id="RU361241"/>
    </source>
</evidence>
<dbReference type="PANTHER" id="PTHR31650:SF1">
    <property type="entry name" value="WAX ESTER SYNTHASE_DIACYLGLYCEROL ACYLTRANSFERASE 4-RELATED"/>
    <property type="match status" value="1"/>
</dbReference>
<evidence type="ECO:0000256" key="7">
    <source>
        <dbReference type="ARBA" id="ARBA00022798"/>
    </source>
</evidence>
<organism evidence="14 15">
    <name type="scientific">Actinokineospora xionganensis</name>
    <dbReference type="NCBI Taxonomy" id="2684470"/>
    <lineage>
        <taxon>Bacteria</taxon>
        <taxon>Bacillati</taxon>
        <taxon>Actinomycetota</taxon>
        <taxon>Actinomycetes</taxon>
        <taxon>Pseudonocardiales</taxon>
        <taxon>Pseudonocardiaceae</taxon>
        <taxon>Actinokineospora</taxon>
    </lineage>
</organism>
<comment type="similarity">
    <text evidence="3 11">Belongs to the long-chain O-acyltransferase family.</text>
</comment>
<evidence type="ECO:0000256" key="6">
    <source>
        <dbReference type="ARBA" id="ARBA00022679"/>
    </source>
</evidence>
<accession>A0ABR7KZK2</accession>
<evidence type="ECO:0000313" key="14">
    <source>
        <dbReference type="EMBL" id="MBC6445863.1"/>
    </source>
</evidence>
<evidence type="ECO:0000256" key="4">
    <source>
        <dbReference type="ARBA" id="ARBA00013244"/>
    </source>
</evidence>
<dbReference type="SUPFAM" id="SSF52777">
    <property type="entry name" value="CoA-dependent acyltransferases"/>
    <property type="match status" value="1"/>
</dbReference>
<dbReference type="Proteomes" id="UP000734823">
    <property type="component" value="Unassembled WGS sequence"/>
</dbReference>
<comment type="catalytic activity">
    <reaction evidence="10 11">
        <text>an acyl-CoA + a 1,2-diacyl-sn-glycerol = a triacyl-sn-glycerol + CoA</text>
        <dbReference type="Rhea" id="RHEA:10868"/>
        <dbReference type="ChEBI" id="CHEBI:17815"/>
        <dbReference type="ChEBI" id="CHEBI:57287"/>
        <dbReference type="ChEBI" id="CHEBI:58342"/>
        <dbReference type="ChEBI" id="CHEBI:64615"/>
        <dbReference type="EC" id="2.3.1.20"/>
    </reaction>
</comment>
<evidence type="ECO:0000256" key="3">
    <source>
        <dbReference type="ARBA" id="ARBA00009587"/>
    </source>
</evidence>